<sequence length="431" mass="48427">MEGNELSYSEYLKCKNACVKVTINRYSGLCLGTLRELRDGLLELVEGFCRSSGPDVDEQDERSKTLLASLICVQFINYMLNQNVLAKAEKCEAFDLSSLTAVFRHIVDIKGIDQLYDFKIFYRSCIRFMRVFEGLVERYDQRHPNLRFCRSLILHDCMIPAVTAAGKTLAALVLEQLTQQDFEPEEIHHGSGFMITDGFVITNKHVIEEAMNDETLDICILNEAIGKLPCVVVHCDTSKDLALLYCDGLDLKQHGICPFVLSKEALWPSLSVFSFGYPLTHPGRSALFVKGYVSGFVERYGREPLIVLNCVVNPGNSGSPVLRRIDGDLKVVGVVAQKHKKDILTVEEISILEEERSTLQMNCASDSRDQFWKSVSLKMYDALNETHCQFGYGNVVPGHLVVEFLSDPSVTSIMDFLEKALCIDTEFDVQG</sequence>
<dbReference type="EMBL" id="CALNXI010001291">
    <property type="protein sequence ID" value="CAH3163633.1"/>
    <property type="molecule type" value="Genomic_DNA"/>
</dbReference>
<evidence type="ECO:0000256" key="1">
    <source>
        <dbReference type="ARBA" id="ARBA00010541"/>
    </source>
</evidence>
<dbReference type="Proteomes" id="UP001159427">
    <property type="component" value="Unassembled WGS sequence"/>
</dbReference>
<gene>
    <name evidence="2" type="ORF">PEVE_00004647</name>
</gene>
<dbReference type="Pfam" id="PF13365">
    <property type="entry name" value="Trypsin_2"/>
    <property type="match status" value="1"/>
</dbReference>
<comment type="caution">
    <text evidence="2">The sequence shown here is derived from an EMBL/GenBank/DDBJ whole genome shotgun (WGS) entry which is preliminary data.</text>
</comment>
<protein>
    <recommendedName>
        <fullName evidence="4">Serine protease</fullName>
    </recommendedName>
</protein>
<dbReference type="SUPFAM" id="SSF50494">
    <property type="entry name" value="Trypsin-like serine proteases"/>
    <property type="match status" value="1"/>
</dbReference>
<keyword evidence="3" id="KW-1185">Reference proteome</keyword>
<proteinExistence type="inferred from homology"/>
<dbReference type="Gene3D" id="2.40.10.10">
    <property type="entry name" value="Trypsin-like serine proteases"/>
    <property type="match status" value="2"/>
</dbReference>
<accession>A0ABN8QGL1</accession>
<dbReference type="InterPro" id="IPR009003">
    <property type="entry name" value="Peptidase_S1_PA"/>
</dbReference>
<evidence type="ECO:0000313" key="3">
    <source>
        <dbReference type="Proteomes" id="UP001159427"/>
    </source>
</evidence>
<comment type="similarity">
    <text evidence="1">Belongs to the peptidase S1C family.</text>
</comment>
<dbReference type="InterPro" id="IPR043504">
    <property type="entry name" value="Peptidase_S1_PA_chymotrypsin"/>
</dbReference>
<evidence type="ECO:0008006" key="4">
    <source>
        <dbReference type="Google" id="ProtNLM"/>
    </source>
</evidence>
<evidence type="ECO:0000313" key="2">
    <source>
        <dbReference type="EMBL" id="CAH3163633.1"/>
    </source>
</evidence>
<dbReference type="InterPro" id="IPR001940">
    <property type="entry name" value="Peptidase_S1C"/>
</dbReference>
<reference evidence="2 3" key="1">
    <citation type="submission" date="2022-05" db="EMBL/GenBank/DDBJ databases">
        <authorList>
            <consortium name="Genoscope - CEA"/>
            <person name="William W."/>
        </authorList>
    </citation>
    <scope>NUCLEOTIDE SEQUENCE [LARGE SCALE GENOMIC DNA]</scope>
</reference>
<organism evidence="2 3">
    <name type="scientific">Porites evermanni</name>
    <dbReference type="NCBI Taxonomy" id="104178"/>
    <lineage>
        <taxon>Eukaryota</taxon>
        <taxon>Metazoa</taxon>
        <taxon>Cnidaria</taxon>
        <taxon>Anthozoa</taxon>
        <taxon>Hexacorallia</taxon>
        <taxon>Scleractinia</taxon>
        <taxon>Fungiina</taxon>
        <taxon>Poritidae</taxon>
        <taxon>Porites</taxon>
    </lineage>
</organism>
<dbReference type="PRINTS" id="PR00834">
    <property type="entry name" value="PROTEASES2C"/>
</dbReference>
<name>A0ABN8QGL1_9CNID</name>